<sequence>MQTAIIVRQNRNHIARTLRYLYSKTLKIYRIFSGHYPQTKEYMRGNLENSFVFLQEFKKDMFNTGAVLPSSRGLSKFITDIADLRQRKTVVELGSGTGVFTREISKKLSTEATFFALEFNKNFANQTKQNCPNVTVYNDDAKNIQKYLYSHNKKSCDCIISGLPWSYFNEIKQNELIDNIYDVLENGGTFLAFSYIQSSFLPRGIKFRKLLEKKFRIIIKTKTVWTNLPPAFVYICIK</sequence>
<evidence type="ECO:0000313" key="2">
    <source>
        <dbReference type="EMBL" id="SFV54138.1"/>
    </source>
</evidence>
<dbReference type="AlphaFoldDB" id="A0A1W1BKU1"/>
<protein>
    <submittedName>
        <fullName evidence="2">Ribosomal RNA adenine dimethylase domain protein</fullName>
    </submittedName>
</protein>
<accession>A0A1W1BKU1</accession>
<dbReference type="Pfam" id="PF13649">
    <property type="entry name" value="Methyltransf_25"/>
    <property type="match status" value="1"/>
</dbReference>
<keyword evidence="2" id="KW-0808">Transferase</keyword>
<reference evidence="2" key="1">
    <citation type="submission" date="2016-10" db="EMBL/GenBank/DDBJ databases">
        <authorList>
            <person name="de Groot N.N."/>
        </authorList>
    </citation>
    <scope>NUCLEOTIDE SEQUENCE</scope>
</reference>
<dbReference type="InterPro" id="IPR029063">
    <property type="entry name" value="SAM-dependent_MTases_sf"/>
</dbReference>
<feature type="domain" description="Methyltransferase" evidence="1">
    <location>
        <begin position="90"/>
        <end position="188"/>
    </location>
</feature>
<name>A0A1W1BKU1_9ZZZZ</name>
<dbReference type="Gene3D" id="3.40.50.150">
    <property type="entry name" value="Vaccinia Virus protein VP39"/>
    <property type="match status" value="1"/>
</dbReference>
<gene>
    <name evidence="2" type="ORF">MNB_SV-13-381</name>
</gene>
<dbReference type="CDD" id="cd02440">
    <property type="entry name" value="AdoMet_MTases"/>
    <property type="match status" value="1"/>
</dbReference>
<dbReference type="GO" id="GO:0008168">
    <property type="term" value="F:methyltransferase activity"/>
    <property type="evidence" value="ECO:0007669"/>
    <property type="project" value="UniProtKB-KW"/>
</dbReference>
<proteinExistence type="predicted"/>
<dbReference type="GO" id="GO:0032259">
    <property type="term" value="P:methylation"/>
    <property type="evidence" value="ECO:0007669"/>
    <property type="project" value="UniProtKB-KW"/>
</dbReference>
<dbReference type="InterPro" id="IPR041698">
    <property type="entry name" value="Methyltransf_25"/>
</dbReference>
<organism evidence="2">
    <name type="scientific">hydrothermal vent metagenome</name>
    <dbReference type="NCBI Taxonomy" id="652676"/>
    <lineage>
        <taxon>unclassified sequences</taxon>
        <taxon>metagenomes</taxon>
        <taxon>ecological metagenomes</taxon>
    </lineage>
</organism>
<keyword evidence="2" id="KW-0489">Methyltransferase</keyword>
<evidence type="ECO:0000259" key="1">
    <source>
        <dbReference type="Pfam" id="PF13649"/>
    </source>
</evidence>
<dbReference type="SUPFAM" id="SSF53335">
    <property type="entry name" value="S-adenosyl-L-methionine-dependent methyltransferases"/>
    <property type="match status" value="1"/>
</dbReference>
<dbReference type="EMBL" id="FPHM01000016">
    <property type="protein sequence ID" value="SFV54138.1"/>
    <property type="molecule type" value="Genomic_DNA"/>
</dbReference>